<reference evidence="1 2" key="2">
    <citation type="submission" date="2015-10" db="EMBL/GenBank/DDBJ databases">
        <title>Comparative genomics and high-throughput reverse genetic screens identify a new phytobacterial MAMP and an Arabidopsis receptor required for immune elicitation.</title>
        <authorList>
            <person name="Mott G.A."/>
            <person name="Thakur S."/>
            <person name="Wang P.W."/>
            <person name="Desveaux D."/>
            <person name="Guttman D.S."/>
        </authorList>
    </citation>
    <scope>NUCLEOTIDE SEQUENCE [LARGE SCALE GENOMIC DNA]</scope>
    <source>
        <strain evidence="1 2">0788_9</strain>
    </source>
</reference>
<protein>
    <recommendedName>
        <fullName evidence="3">Helicase HerA central domain-containing protein</fullName>
    </recommendedName>
</protein>
<evidence type="ECO:0008006" key="3">
    <source>
        <dbReference type="Google" id="ProtNLM"/>
    </source>
</evidence>
<dbReference type="PATRIC" id="fig|81035.3.peg.5284"/>
<comment type="caution">
    <text evidence="1">The sequence shown here is derived from an EMBL/GenBank/DDBJ whole genome shotgun (WGS) entry which is preliminary data.</text>
</comment>
<dbReference type="EMBL" id="LGLN01000043">
    <property type="protein sequence ID" value="KPC31095.1"/>
    <property type="molecule type" value="Genomic_DNA"/>
</dbReference>
<dbReference type="PANTHER" id="PTHR30121">
    <property type="entry name" value="UNCHARACTERIZED PROTEIN YJGR-RELATED"/>
    <property type="match status" value="1"/>
</dbReference>
<dbReference type="RefSeq" id="WP_054086197.1">
    <property type="nucleotide sequence ID" value="NZ_LGLN01000043.1"/>
</dbReference>
<dbReference type="SUPFAM" id="SSF52540">
    <property type="entry name" value="P-loop containing nucleoside triphosphate hydrolases"/>
    <property type="match status" value="1"/>
</dbReference>
<dbReference type="PANTHER" id="PTHR30121:SF6">
    <property type="entry name" value="SLR6007 PROTEIN"/>
    <property type="match status" value="1"/>
</dbReference>
<proteinExistence type="predicted"/>
<sequence length="456" mass="51863">MTAIKLGNDFWKFTKDQVELPIYWRPDAVSNHHVGVAGTSGAGKTHWIKEFVTNMDEQVEIDIFDYHGDIEIPGAETVLFSEATRYGFNPLVLNTDPHYGGVRRAVNDVIEAMNSTSRKLGGNQEGVLRHLLTDAYAARGIYVDKPHTWQRREASDDEIKDIIKHKRWADLKAVYPTLSDVVRLAKRKLRALWMGIDDQDDGKQALSCFEDYCRAMAAMNKRRADLAKAQSRSGDADIEALEKRLDTSKIKATEAHQTFLNNLQTGREFDDAMKYHSKDVMLSVITRLENLIATGIFNPNPPPFGNARIRRHNIKPLAQSEDELKMFVRFRMRAIIREMMQRGESHGKLRRLIVLDESKKFNDEDASNPINVVVTEMRKFGLAILLAGQSPAHFSSDFIKNAGTLLLLNLATADWDEAARKLKIDIKDLKYLRPQTSGAVRMLEKGQIANFRQIHF</sequence>
<dbReference type="AlphaFoldDB" id="A0A0N0GFE8"/>
<gene>
    <name evidence="1" type="ORF">ABJ99_4911</name>
</gene>
<evidence type="ECO:0000313" key="2">
    <source>
        <dbReference type="Proteomes" id="UP000037891"/>
    </source>
</evidence>
<organism evidence="1 2">
    <name type="scientific">Pseudomonas syringae pv. cilantro</name>
    <dbReference type="NCBI Taxonomy" id="81035"/>
    <lineage>
        <taxon>Bacteria</taxon>
        <taxon>Pseudomonadati</taxon>
        <taxon>Pseudomonadota</taxon>
        <taxon>Gammaproteobacteria</taxon>
        <taxon>Pseudomonadales</taxon>
        <taxon>Pseudomonadaceae</taxon>
        <taxon>Pseudomonas</taxon>
        <taxon>Pseudomonas syringae</taxon>
    </lineage>
</organism>
<name>A0A0N0GFE8_PSESX</name>
<dbReference type="InterPro" id="IPR051162">
    <property type="entry name" value="T4SS_component"/>
</dbReference>
<accession>A0A0N0GFE8</accession>
<dbReference type="InterPro" id="IPR027417">
    <property type="entry name" value="P-loop_NTPase"/>
</dbReference>
<dbReference type="Gene3D" id="3.40.50.300">
    <property type="entry name" value="P-loop containing nucleotide triphosphate hydrolases"/>
    <property type="match status" value="1"/>
</dbReference>
<reference evidence="1 2" key="1">
    <citation type="submission" date="2015-07" db="EMBL/GenBank/DDBJ databases">
        <authorList>
            <person name="Noorani M."/>
        </authorList>
    </citation>
    <scope>NUCLEOTIDE SEQUENCE [LARGE SCALE GENOMIC DNA]</scope>
    <source>
        <strain evidence="1 2">0788_9</strain>
    </source>
</reference>
<dbReference type="Proteomes" id="UP000037891">
    <property type="component" value="Unassembled WGS sequence"/>
</dbReference>
<evidence type="ECO:0000313" key="1">
    <source>
        <dbReference type="EMBL" id="KPC31095.1"/>
    </source>
</evidence>